<evidence type="ECO:0008006" key="3">
    <source>
        <dbReference type="Google" id="ProtNLM"/>
    </source>
</evidence>
<sequence>VIDISDPTNPEAPIYEDTTGWAVDVYVSGDYAYVADLDSGLAVIDISNPTNPGTPVYEATTGLALDVYVSGDYAYVADQASGLAVIDISNPPYLGTPFYEDTTGEAFGVYLSGDYAYVADRASGLAVIDISNPTNPGTPVYENTTGEAFGVYLSGDYAYVADRTGLAVVQVRKRVDMIDPMIINAPSDFTVDYGYTGVDLSWNVTDLYPNTYTIELQGTGVVVSSMNWLNGTPITYSVPDDLPIGEYIYTINITDDYDNFVNDMITLSVKEPSEPEIINSPSDFTVDPGYTGVNISWIATDPNPKSYQIELLGNGSVMGPSAWFNGMPITYYVPDGLFIGEYIYKISIMDDYYYITTDTVTMYVGDVANPIITNTPSDFTVDYGYTGVSISWTATDANPNIYTIALQGIGVVAGPSTWSSGVAITYNVPDSLAVGEYFYTVNFTDDYDNYITDTVKMTVREVTTDGNGGSVSFGNYYLSFLIIGIILLSVNQKRRKKF</sequence>
<feature type="transmembrane region" description="Helical" evidence="1">
    <location>
        <begin position="473"/>
        <end position="490"/>
    </location>
</feature>
<name>A0A0F9KM86_9ZZZZ</name>
<reference evidence="2" key="1">
    <citation type="journal article" date="2015" name="Nature">
        <title>Complex archaea that bridge the gap between prokaryotes and eukaryotes.</title>
        <authorList>
            <person name="Spang A."/>
            <person name="Saw J.H."/>
            <person name="Jorgensen S.L."/>
            <person name="Zaremba-Niedzwiedzka K."/>
            <person name="Martijn J."/>
            <person name="Lind A.E."/>
            <person name="van Eijk R."/>
            <person name="Schleper C."/>
            <person name="Guy L."/>
            <person name="Ettema T.J."/>
        </authorList>
    </citation>
    <scope>NUCLEOTIDE SEQUENCE</scope>
</reference>
<organism evidence="2">
    <name type="scientific">marine sediment metagenome</name>
    <dbReference type="NCBI Taxonomy" id="412755"/>
    <lineage>
        <taxon>unclassified sequences</taxon>
        <taxon>metagenomes</taxon>
        <taxon>ecological metagenomes</taxon>
    </lineage>
</organism>
<dbReference type="Pfam" id="PF08309">
    <property type="entry name" value="LVIVD"/>
    <property type="match status" value="4"/>
</dbReference>
<dbReference type="InterPro" id="IPR013211">
    <property type="entry name" value="LVIVD"/>
</dbReference>
<evidence type="ECO:0000313" key="2">
    <source>
        <dbReference type="EMBL" id="KKM83048.1"/>
    </source>
</evidence>
<gene>
    <name evidence="2" type="ORF">LCGC14_1313390</name>
</gene>
<evidence type="ECO:0000256" key="1">
    <source>
        <dbReference type="SAM" id="Phobius"/>
    </source>
</evidence>
<accession>A0A0F9KM86</accession>
<keyword evidence="1" id="KW-0472">Membrane</keyword>
<comment type="caution">
    <text evidence="2">The sequence shown here is derived from an EMBL/GenBank/DDBJ whole genome shotgun (WGS) entry which is preliminary data.</text>
</comment>
<protein>
    <recommendedName>
        <fullName evidence="3">Cadherin domain-containing protein</fullName>
    </recommendedName>
</protein>
<proteinExistence type="predicted"/>
<keyword evidence="1" id="KW-1133">Transmembrane helix</keyword>
<dbReference type="EMBL" id="LAZR01007771">
    <property type="protein sequence ID" value="KKM83048.1"/>
    <property type="molecule type" value="Genomic_DNA"/>
</dbReference>
<dbReference type="SUPFAM" id="SSF75011">
    <property type="entry name" value="3-carboxy-cis,cis-mucoante lactonizing enzyme"/>
    <property type="match status" value="1"/>
</dbReference>
<dbReference type="AlphaFoldDB" id="A0A0F9KM86"/>
<keyword evidence="1" id="KW-0812">Transmembrane</keyword>
<feature type="non-terminal residue" evidence="2">
    <location>
        <position position="1"/>
    </location>
</feature>